<sequence length="252" mass="28443">MSKQTDMLKTLPLFCDLPEQQVLLLASHSHIRKCERGTFLFLHGDEIRNFKILCRGTVQLFRETPDGHEVTSDILIAGDCINAEEVIALQTTHLTSARIVDDAQVLEVPIRWMREHLADFDRLAPRLLQSLSERLHGARMEAEHRSTMSATQMVACYLQGLCVLYDFDPNGFELPYSKTLIASRLRMELATFSRTLQKLKEVGISVNGNHVAFTNLNQAGHFVCDNCSMAEDCATHRALSQMAQPDNLRITS</sequence>
<gene>
    <name evidence="2" type="ORF">SAMN02927928_3185</name>
</gene>
<dbReference type="CDD" id="cd00038">
    <property type="entry name" value="CAP_ED"/>
    <property type="match status" value="1"/>
</dbReference>
<evidence type="ECO:0000313" key="3">
    <source>
        <dbReference type="Proteomes" id="UP000199150"/>
    </source>
</evidence>
<dbReference type="SMART" id="SM00100">
    <property type="entry name" value="cNMP"/>
    <property type="match status" value="1"/>
</dbReference>
<dbReference type="RefSeq" id="WP_090649964.1">
    <property type="nucleotide sequence ID" value="NZ_CBCRYE010000005.1"/>
</dbReference>
<dbReference type="InterPro" id="IPR036390">
    <property type="entry name" value="WH_DNA-bd_sf"/>
</dbReference>
<accession>A0A1G4T305</accession>
<dbReference type="InterPro" id="IPR014710">
    <property type="entry name" value="RmlC-like_jellyroll"/>
</dbReference>
<dbReference type="STRING" id="260084.SAMN02927928_3185"/>
<dbReference type="Proteomes" id="UP000199150">
    <property type="component" value="Unassembled WGS sequence"/>
</dbReference>
<protein>
    <submittedName>
        <fullName evidence="2">cAMP-binding domain of CRP or a regulatory subunit of cAMP-dependent protein kinases</fullName>
    </submittedName>
</protein>
<dbReference type="Gene3D" id="2.60.120.10">
    <property type="entry name" value="Jelly Rolls"/>
    <property type="match status" value="1"/>
</dbReference>
<keyword evidence="3" id="KW-1185">Reference proteome</keyword>
<keyword evidence="2" id="KW-0808">Transferase</keyword>
<feature type="domain" description="Cyclic nucleotide-binding" evidence="1">
    <location>
        <begin position="13"/>
        <end position="134"/>
    </location>
</feature>
<dbReference type="InterPro" id="IPR000595">
    <property type="entry name" value="cNMP-bd_dom"/>
</dbReference>
<name>A0A1G4T305_9CAUL</name>
<evidence type="ECO:0000259" key="1">
    <source>
        <dbReference type="PROSITE" id="PS50042"/>
    </source>
</evidence>
<dbReference type="PROSITE" id="PS50042">
    <property type="entry name" value="CNMP_BINDING_3"/>
    <property type="match status" value="1"/>
</dbReference>
<dbReference type="EMBL" id="FMTS01000006">
    <property type="protein sequence ID" value="SCW75587.1"/>
    <property type="molecule type" value="Genomic_DNA"/>
</dbReference>
<dbReference type="Gene3D" id="1.10.10.10">
    <property type="entry name" value="Winged helix-like DNA-binding domain superfamily/Winged helix DNA-binding domain"/>
    <property type="match status" value="1"/>
</dbReference>
<dbReference type="GO" id="GO:0016301">
    <property type="term" value="F:kinase activity"/>
    <property type="evidence" value="ECO:0007669"/>
    <property type="project" value="UniProtKB-KW"/>
</dbReference>
<dbReference type="SUPFAM" id="SSF46785">
    <property type="entry name" value="Winged helix' DNA-binding domain"/>
    <property type="match status" value="1"/>
</dbReference>
<keyword evidence="2" id="KW-0418">Kinase</keyword>
<dbReference type="OrthoDB" id="190787at2"/>
<proteinExistence type="predicted"/>
<dbReference type="SUPFAM" id="SSF51206">
    <property type="entry name" value="cAMP-binding domain-like"/>
    <property type="match status" value="1"/>
</dbReference>
<dbReference type="AlphaFoldDB" id="A0A1G4T305"/>
<evidence type="ECO:0000313" key="2">
    <source>
        <dbReference type="EMBL" id="SCW75587.1"/>
    </source>
</evidence>
<dbReference type="Pfam" id="PF00027">
    <property type="entry name" value="cNMP_binding"/>
    <property type="match status" value="1"/>
</dbReference>
<dbReference type="InterPro" id="IPR018490">
    <property type="entry name" value="cNMP-bd_dom_sf"/>
</dbReference>
<reference evidence="3" key="1">
    <citation type="submission" date="2016-10" db="EMBL/GenBank/DDBJ databases">
        <authorList>
            <person name="Varghese N."/>
            <person name="Submissions S."/>
        </authorList>
    </citation>
    <scope>NUCLEOTIDE SEQUENCE [LARGE SCALE GENOMIC DNA]</scope>
    <source>
        <strain evidence="3">CGMCC 1.3431</strain>
    </source>
</reference>
<organism evidence="2 3">
    <name type="scientific">Asticcacaulis taihuensis</name>
    <dbReference type="NCBI Taxonomy" id="260084"/>
    <lineage>
        <taxon>Bacteria</taxon>
        <taxon>Pseudomonadati</taxon>
        <taxon>Pseudomonadota</taxon>
        <taxon>Alphaproteobacteria</taxon>
        <taxon>Caulobacterales</taxon>
        <taxon>Caulobacteraceae</taxon>
        <taxon>Asticcacaulis</taxon>
    </lineage>
</organism>
<dbReference type="InterPro" id="IPR036388">
    <property type="entry name" value="WH-like_DNA-bd_sf"/>
</dbReference>